<sequence length="187" mass="20084">MNTTLLHLLSRNWGWILLRGILAILFGLMAFGWPLLTLQVLVLLYGAYVLVDGVISLIAAIRGGTFAPRWWLALVGVIGLLAGIALFLWPGLGALALLMFIGAVAIVRGIFEIAGAVALRREIRGEWMLILSGLASILFGAVVMLFPGAGAVGMVWLIAAYSIAFGLILCVLAFRLRSHGKPRHQPA</sequence>
<keyword evidence="1" id="KW-0812">Transmembrane</keyword>
<gene>
    <name evidence="2" type="ORF">HHL09_24590</name>
</gene>
<feature type="transmembrane region" description="Helical" evidence="1">
    <location>
        <begin position="127"/>
        <end position="147"/>
    </location>
</feature>
<evidence type="ECO:0000313" key="3">
    <source>
        <dbReference type="Proteomes" id="UP000501812"/>
    </source>
</evidence>
<dbReference type="AlphaFoldDB" id="A0A858RQB5"/>
<dbReference type="RefSeq" id="WP_169457308.1">
    <property type="nucleotide sequence ID" value="NZ_CP051774.1"/>
</dbReference>
<evidence type="ECO:0000256" key="1">
    <source>
        <dbReference type="SAM" id="Phobius"/>
    </source>
</evidence>
<keyword evidence="3" id="KW-1185">Reference proteome</keyword>
<keyword evidence="1" id="KW-0472">Membrane</keyword>
<dbReference type="Proteomes" id="UP000501812">
    <property type="component" value="Chromosome"/>
</dbReference>
<accession>A0A858RQB5</accession>
<dbReference type="PANTHER" id="PTHR34989:SF1">
    <property type="entry name" value="PROTEIN HDED"/>
    <property type="match status" value="1"/>
</dbReference>
<proteinExistence type="predicted"/>
<dbReference type="InterPro" id="IPR005325">
    <property type="entry name" value="DUF308_memb"/>
</dbReference>
<feature type="transmembrane region" description="Helical" evidence="1">
    <location>
        <begin position="12"/>
        <end position="36"/>
    </location>
</feature>
<feature type="transmembrane region" description="Helical" evidence="1">
    <location>
        <begin position="153"/>
        <end position="174"/>
    </location>
</feature>
<dbReference type="GO" id="GO:0005886">
    <property type="term" value="C:plasma membrane"/>
    <property type="evidence" value="ECO:0007669"/>
    <property type="project" value="TreeGrafter"/>
</dbReference>
<dbReference type="EMBL" id="CP051774">
    <property type="protein sequence ID" value="QJE98821.1"/>
    <property type="molecule type" value="Genomic_DNA"/>
</dbReference>
<dbReference type="Pfam" id="PF03729">
    <property type="entry name" value="DUF308"/>
    <property type="match status" value="1"/>
</dbReference>
<organism evidence="2 3">
    <name type="scientific">Luteolibacter luteus</name>
    <dbReference type="NCBI Taxonomy" id="2728835"/>
    <lineage>
        <taxon>Bacteria</taxon>
        <taxon>Pseudomonadati</taxon>
        <taxon>Verrucomicrobiota</taxon>
        <taxon>Verrucomicrobiia</taxon>
        <taxon>Verrucomicrobiales</taxon>
        <taxon>Verrucomicrobiaceae</taxon>
        <taxon>Luteolibacter</taxon>
    </lineage>
</organism>
<dbReference type="InterPro" id="IPR052712">
    <property type="entry name" value="Acid_resist_chaperone_HdeD"/>
</dbReference>
<evidence type="ECO:0000313" key="2">
    <source>
        <dbReference type="EMBL" id="QJE98821.1"/>
    </source>
</evidence>
<reference evidence="2 3" key="1">
    <citation type="submission" date="2020-04" db="EMBL/GenBank/DDBJ databases">
        <title>Luteolibacter sp. G-1-1-1 isolated from soil.</title>
        <authorList>
            <person name="Dahal R.H."/>
        </authorList>
    </citation>
    <scope>NUCLEOTIDE SEQUENCE [LARGE SCALE GENOMIC DNA]</scope>
    <source>
        <strain evidence="2 3">G-1-1-1</strain>
    </source>
</reference>
<keyword evidence="1" id="KW-1133">Transmembrane helix</keyword>
<name>A0A858RQB5_9BACT</name>
<feature type="transmembrane region" description="Helical" evidence="1">
    <location>
        <begin position="95"/>
        <end position="115"/>
    </location>
</feature>
<protein>
    <submittedName>
        <fullName evidence="2">HdeD family acid-resistance protein</fullName>
    </submittedName>
</protein>
<feature type="transmembrane region" description="Helical" evidence="1">
    <location>
        <begin position="70"/>
        <end position="89"/>
    </location>
</feature>
<dbReference type="KEGG" id="luo:HHL09_24590"/>
<feature type="transmembrane region" description="Helical" evidence="1">
    <location>
        <begin position="42"/>
        <end position="61"/>
    </location>
</feature>
<dbReference type="PANTHER" id="PTHR34989">
    <property type="entry name" value="PROTEIN HDED"/>
    <property type="match status" value="1"/>
</dbReference>